<dbReference type="EMBL" id="JAKOOW010000006">
    <property type="protein sequence ID" value="MCG6503165.1"/>
    <property type="molecule type" value="Genomic_DNA"/>
</dbReference>
<feature type="transmembrane region" description="Helical" evidence="1">
    <location>
        <begin position="82"/>
        <end position="102"/>
    </location>
</feature>
<dbReference type="Gene3D" id="1.20.144.10">
    <property type="entry name" value="Phosphatidic acid phosphatase type 2/haloperoxidase"/>
    <property type="match status" value="1"/>
</dbReference>
<dbReference type="Proteomes" id="UP001298424">
    <property type="component" value="Unassembled WGS sequence"/>
</dbReference>
<dbReference type="SUPFAM" id="SSF52799">
    <property type="entry name" value="(Phosphotyrosine protein) phosphatases II"/>
    <property type="match status" value="1"/>
</dbReference>
<feature type="domain" description="Tyrosine specific protein phosphatases" evidence="2">
    <location>
        <begin position="357"/>
        <end position="416"/>
    </location>
</feature>
<evidence type="ECO:0000256" key="1">
    <source>
        <dbReference type="SAM" id="Phobius"/>
    </source>
</evidence>
<dbReference type="PANTHER" id="PTHR47216:SF4">
    <property type="entry name" value="OS01G0859400 PROTEIN"/>
    <property type="match status" value="1"/>
</dbReference>
<feature type="transmembrane region" description="Helical" evidence="1">
    <location>
        <begin position="48"/>
        <end position="70"/>
    </location>
</feature>
<dbReference type="InterPro" id="IPR000387">
    <property type="entry name" value="Tyr_Pase_dom"/>
</dbReference>
<evidence type="ECO:0000259" key="2">
    <source>
        <dbReference type="PROSITE" id="PS50056"/>
    </source>
</evidence>
<keyword evidence="1" id="KW-0812">Transmembrane</keyword>
<dbReference type="InterPro" id="IPR026841">
    <property type="entry name" value="Aur1/Ipt1"/>
</dbReference>
<dbReference type="RefSeq" id="WP_238745233.1">
    <property type="nucleotide sequence ID" value="NZ_JAKOOW010000006.1"/>
</dbReference>
<keyword evidence="1" id="KW-1133">Transmembrane helix</keyword>
<organism evidence="3 4">
    <name type="scientific">Kingella pumchi</name>
    <dbReference type="NCBI Taxonomy" id="2779506"/>
    <lineage>
        <taxon>Bacteria</taxon>
        <taxon>Pseudomonadati</taxon>
        <taxon>Pseudomonadota</taxon>
        <taxon>Betaproteobacteria</taxon>
        <taxon>Neisseriales</taxon>
        <taxon>Neisseriaceae</taxon>
        <taxon>Kingella</taxon>
    </lineage>
</organism>
<evidence type="ECO:0000313" key="4">
    <source>
        <dbReference type="Proteomes" id="UP001298424"/>
    </source>
</evidence>
<dbReference type="InterPro" id="IPR000340">
    <property type="entry name" value="Dual-sp_phosphatase_cat-dom"/>
</dbReference>
<reference evidence="3 4" key="1">
    <citation type="submission" date="2022-02" db="EMBL/GenBank/DDBJ databases">
        <title>Genome sequence data of Kingella unionensis sp. nov. strain CICC 24913 (CCUG 75125).</title>
        <authorList>
            <person name="Xiao M."/>
        </authorList>
    </citation>
    <scope>NUCLEOTIDE SEQUENCE [LARGE SCALE GENOMIC DNA]</scope>
    <source>
        <strain evidence="3 4">CICC 24913</strain>
    </source>
</reference>
<gene>
    <name evidence="3" type="ORF">MB824_01430</name>
</gene>
<name>A0ABS9NKG8_9NEIS</name>
<dbReference type="PANTHER" id="PTHR47216">
    <property type="match status" value="1"/>
</dbReference>
<dbReference type="Pfam" id="PF00782">
    <property type="entry name" value="DSPc"/>
    <property type="match status" value="1"/>
</dbReference>
<dbReference type="PROSITE" id="PS50056">
    <property type="entry name" value="TYR_PHOSPHATASE_2"/>
    <property type="match status" value="1"/>
</dbReference>
<sequence length="452" mass="49345">MKPSFFRSLCALGATGLLFALSYGLPNHLAAQRGGVPEIMFGWEARIPFWAWSILPYSSLTPLYALAFFLCRSKAEQNRYLARLWTAQLTALPFFLLLPLQFSAAKPAADGWAGMLFAAVAEFDRPYNQAPSLHVAFAWIVGRFYFFRLPERWRPAVQTWFALIALSVLTTWQHHFIDLAGGALLGALVLWLWPDGTSPLRARSAAYRRPARIYLAAALLCALPALSGGAWLWSLWAAVSCLLAAAAYGGLGAAAFQKQADGSTAAAAKLLFLPYSLAALWGARCWLRAKRMPLCVPFAAGGRLYLGSLNALRSAPGRPRFQAAVDCCAEQPAPWRPPHYLCVPMLDTVPPPAADLRDAADALQNFLRQTDSAVLLCCALGLGRSAAVAMVWLLRHGSCRDWQQAWNCLQQSRPQLRLANGAREQIERAAALPAADMSEYGNNRPPGASQAA</sequence>
<keyword evidence="4" id="KW-1185">Reference proteome</keyword>
<proteinExistence type="predicted"/>
<accession>A0ABS9NKG8</accession>
<dbReference type="Pfam" id="PF14378">
    <property type="entry name" value="PAP2_3"/>
    <property type="match status" value="1"/>
</dbReference>
<protein>
    <submittedName>
        <fullName evidence="3">Dual specificity protein phosphatase family protein</fullName>
    </submittedName>
</protein>
<keyword evidence="1" id="KW-0472">Membrane</keyword>
<feature type="transmembrane region" description="Helical" evidence="1">
    <location>
        <begin position="176"/>
        <end position="193"/>
    </location>
</feature>
<dbReference type="Gene3D" id="3.90.190.10">
    <property type="entry name" value="Protein tyrosine phosphatase superfamily"/>
    <property type="match status" value="1"/>
</dbReference>
<comment type="caution">
    <text evidence="3">The sequence shown here is derived from an EMBL/GenBank/DDBJ whole genome shotgun (WGS) entry which is preliminary data.</text>
</comment>
<dbReference type="SMART" id="SM00195">
    <property type="entry name" value="DSPc"/>
    <property type="match status" value="1"/>
</dbReference>
<dbReference type="InterPro" id="IPR029021">
    <property type="entry name" value="Prot-tyrosine_phosphatase-like"/>
</dbReference>
<evidence type="ECO:0000313" key="3">
    <source>
        <dbReference type="EMBL" id="MCG6503165.1"/>
    </source>
</evidence>
<dbReference type="InterPro" id="IPR020422">
    <property type="entry name" value="TYR_PHOSPHATASE_DUAL_dom"/>
</dbReference>
<feature type="transmembrane region" description="Helical" evidence="1">
    <location>
        <begin position="213"/>
        <end position="231"/>
    </location>
</feature>